<dbReference type="InterPro" id="IPR036179">
    <property type="entry name" value="Ig-like_dom_sf"/>
</dbReference>
<dbReference type="InterPro" id="IPR013106">
    <property type="entry name" value="Ig_V-set"/>
</dbReference>
<dbReference type="Ensembl" id="ENSATET00000015040.3">
    <property type="protein sequence ID" value="ENSATEP00000014806.2"/>
    <property type="gene ID" value="ENSATEG00000031519.1"/>
</dbReference>
<evidence type="ECO:0000313" key="5">
    <source>
        <dbReference type="Ensembl" id="ENSATEP00000014806.2"/>
    </source>
</evidence>
<dbReference type="OMA" id="WNYEDMQ"/>
<feature type="chain" id="PRO_5043792284" description="Ig-like domain-containing protein" evidence="3">
    <location>
        <begin position="24"/>
        <end position="1041"/>
    </location>
</feature>
<dbReference type="Pfam" id="PF07686">
    <property type="entry name" value="V-set"/>
    <property type="match status" value="1"/>
</dbReference>
<keyword evidence="6" id="KW-1185">Reference proteome</keyword>
<feature type="compositionally biased region" description="Basic and acidic residues" evidence="1">
    <location>
        <begin position="926"/>
        <end position="956"/>
    </location>
</feature>
<accession>A0A3Q1JJ02</accession>
<dbReference type="PROSITE" id="PS50835">
    <property type="entry name" value="IG_LIKE"/>
    <property type="match status" value="3"/>
</dbReference>
<evidence type="ECO:0000259" key="4">
    <source>
        <dbReference type="PROSITE" id="PS50835"/>
    </source>
</evidence>
<dbReference type="GeneTree" id="ENSGT01030000235092"/>
<dbReference type="PANTHER" id="PTHR46484:SF1">
    <property type="entry name" value="SCHWANN CELL MYELIN PROTEIN-RELATED"/>
    <property type="match status" value="1"/>
</dbReference>
<feature type="transmembrane region" description="Helical" evidence="2">
    <location>
        <begin position="890"/>
        <end position="912"/>
    </location>
</feature>
<dbReference type="AlphaFoldDB" id="A0A3Q1JJ02"/>
<dbReference type="InterPro" id="IPR007110">
    <property type="entry name" value="Ig-like_dom"/>
</dbReference>
<dbReference type="STRING" id="64144.ENSATEP00000014806"/>
<sequence length="1041" mass="117674">MSKFSHVLLSIYFLGHIFCRSIAWQVKMPRHIKGLLNSCLEIPCTFDYYRYPPKRPDRVVWYQYVDRGYPLVYDKWYPDDVIYAFRGKTEQISSSSKTCSLRIYPVTWSHHRQKIYPWVDPENVGKSTYRFFDTTVTVEVNDTPEEPLITVSGDTKVGQSVQLHCTVHHTCPTYPPTLTFNSPLRNGRVNHDCSSNGICKTTLTSTLDIKSDHESVTCSVRHPGGLTASTSGILNAECSFSPLTISTSSAEFLEGQPSKVTCTALYTCPKDVPVLTWNYDSMPTSTDTKEIAKAQWRTVSTLMFTASGNDNGRTLTCYATFGGGRRQEERIILRVKRSMLSLGWSFTTPGSITGMRGSCIIIPCSFTYSRSQPSDLRVIWYLYQSNEYPCVYDQKQSAIRKFEGITSLIGSVKDMNCSLKIEKLEMSHNQDRLYPWIDQHSITSYHIPGNKFLDKTTQLIVTDQAQEPQLSITDIPRVGEQGRVSCSVHHTCLTAPPILTLSGINGKDVFMDSLVSDGIWQRTIERTWMVEETDQSVKCTVSYRGGQKATSELRLNVECPYEEMKMVEPPRDPMEGVAKSVICSVSYKCKKNKPTIEWNYKDMQSVLHTSEKSHNTYNIVSNLTFIGSLDDNGKSLTCTAVFATGNTSASETLRIKRYDEPVEEERTSDVPVRYATVPFKLSGLARSCVVIPCSFQHQDMLFTRGIWAKKNGEIVYHNGQSNIADHFKKRTKMLGDLNDGHCSLEIDDIKSFDNGPFCFHVQKENTNYRFTNSCVFIVLKAAPEKPVMTPVPAEVDAGSVLSASCSVTHTCQSHSPVFSWNVQNLTSEVTETPRGQGVWETTSSITFVVAAEDGVKSLTCTAVFWRDKQQASTVKLNVKGSLTYKLKSSLPATISVLTVVLIAIVVAAVFIYRKRKHTDNSVQPPRRPEKRQSLWDRLSRRYPEDRDRPPRPEKRRSIWSRISGAEDGRVGWHDRNPRKSFWSRFSRRQGNAANLSVGYVNNTATISHDHHISKPRFPSPKNNKRNPHTVRPEDLQVYGNI</sequence>
<feature type="signal peptide" evidence="3">
    <location>
        <begin position="1"/>
        <end position="23"/>
    </location>
</feature>
<name>A0A3Q1JJ02_ANATE</name>
<organism evidence="5 6">
    <name type="scientific">Anabas testudineus</name>
    <name type="common">Climbing perch</name>
    <name type="synonym">Anthias testudineus</name>
    <dbReference type="NCBI Taxonomy" id="64144"/>
    <lineage>
        <taxon>Eukaryota</taxon>
        <taxon>Metazoa</taxon>
        <taxon>Chordata</taxon>
        <taxon>Craniata</taxon>
        <taxon>Vertebrata</taxon>
        <taxon>Euteleostomi</taxon>
        <taxon>Actinopterygii</taxon>
        <taxon>Neopterygii</taxon>
        <taxon>Teleostei</taxon>
        <taxon>Neoteleostei</taxon>
        <taxon>Acanthomorphata</taxon>
        <taxon>Anabantaria</taxon>
        <taxon>Anabantiformes</taxon>
        <taxon>Anabantoidei</taxon>
        <taxon>Anabantidae</taxon>
        <taxon>Anabas</taxon>
    </lineage>
</organism>
<evidence type="ECO:0000256" key="1">
    <source>
        <dbReference type="SAM" id="MobiDB-lite"/>
    </source>
</evidence>
<dbReference type="Proteomes" id="UP000265040">
    <property type="component" value="Chromosome 16"/>
</dbReference>
<protein>
    <recommendedName>
        <fullName evidence="4">Ig-like domain-containing protein</fullName>
    </recommendedName>
</protein>
<feature type="region of interest" description="Disordered" evidence="1">
    <location>
        <begin position="917"/>
        <end position="958"/>
    </location>
</feature>
<evidence type="ECO:0000256" key="3">
    <source>
        <dbReference type="SAM" id="SignalP"/>
    </source>
</evidence>
<evidence type="ECO:0000256" key="2">
    <source>
        <dbReference type="SAM" id="Phobius"/>
    </source>
</evidence>
<proteinExistence type="predicted"/>
<keyword evidence="2" id="KW-0472">Membrane</keyword>
<dbReference type="Gene3D" id="2.60.40.10">
    <property type="entry name" value="Immunoglobulins"/>
    <property type="match status" value="8"/>
</dbReference>
<reference evidence="5" key="3">
    <citation type="submission" date="2025-09" db="UniProtKB">
        <authorList>
            <consortium name="Ensembl"/>
        </authorList>
    </citation>
    <scope>IDENTIFICATION</scope>
</reference>
<dbReference type="SUPFAM" id="SSF48726">
    <property type="entry name" value="Immunoglobulin"/>
    <property type="match status" value="6"/>
</dbReference>
<feature type="domain" description="Ig-like" evidence="4">
    <location>
        <begin position="786"/>
        <end position="877"/>
    </location>
</feature>
<dbReference type="InParanoid" id="A0A3Q1JJ02"/>
<keyword evidence="2" id="KW-1133">Transmembrane helix</keyword>
<reference evidence="5" key="2">
    <citation type="submission" date="2025-08" db="UniProtKB">
        <authorList>
            <consortium name="Ensembl"/>
        </authorList>
    </citation>
    <scope>IDENTIFICATION</scope>
</reference>
<reference evidence="5" key="1">
    <citation type="submission" date="2021-04" db="EMBL/GenBank/DDBJ databases">
        <authorList>
            <consortium name="Wellcome Sanger Institute Data Sharing"/>
        </authorList>
    </citation>
    <scope>NUCLEOTIDE SEQUENCE [LARGE SCALE GENOMIC DNA]</scope>
</reference>
<dbReference type="InterPro" id="IPR013783">
    <property type="entry name" value="Ig-like_fold"/>
</dbReference>
<evidence type="ECO:0000313" key="6">
    <source>
        <dbReference type="Proteomes" id="UP000265040"/>
    </source>
</evidence>
<feature type="domain" description="Ig-like" evidence="4">
    <location>
        <begin position="560"/>
        <end position="654"/>
    </location>
</feature>
<keyword evidence="3" id="KW-0732">Signal</keyword>
<feature type="region of interest" description="Disordered" evidence="1">
    <location>
        <begin position="1010"/>
        <end position="1033"/>
    </location>
</feature>
<feature type="domain" description="Ig-like" evidence="4">
    <location>
        <begin position="242"/>
        <end position="333"/>
    </location>
</feature>
<dbReference type="PANTHER" id="PTHR46484">
    <property type="entry name" value="SI:CH211-171H4.5-RELATED"/>
    <property type="match status" value="1"/>
</dbReference>
<keyword evidence="2" id="KW-0812">Transmembrane</keyword>